<dbReference type="SUPFAM" id="SSF57716">
    <property type="entry name" value="Glucocorticoid receptor-like (DNA-binding domain)"/>
    <property type="match status" value="1"/>
</dbReference>
<dbReference type="GO" id="GO:0008270">
    <property type="term" value="F:zinc ion binding"/>
    <property type="evidence" value="ECO:0007669"/>
    <property type="project" value="UniProtKB-KW"/>
</dbReference>
<keyword evidence="1" id="KW-0479">Metal-binding</keyword>
<keyword evidence="3" id="KW-0862">Zinc</keyword>
<evidence type="ECO:0000256" key="5">
    <source>
        <dbReference type="PROSITE-ProRule" id="PRU00309"/>
    </source>
</evidence>
<feature type="domain" description="THAP-type" evidence="7">
    <location>
        <begin position="1"/>
        <end position="86"/>
    </location>
</feature>
<dbReference type="Pfam" id="PF05485">
    <property type="entry name" value="THAP"/>
    <property type="match status" value="1"/>
</dbReference>
<dbReference type="InterPro" id="IPR006612">
    <property type="entry name" value="THAP_Znf"/>
</dbReference>
<organism evidence="8 9">
    <name type="scientific">Merluccius polli</name>
    <name type="common">Benguela hake</name>
    <name type="synonym">Merluccius cadenati</name>
    <dbReference type="NCBI Taxonomy" id="89951"/>
    <lineage>
        <taxon>Eukaryota</taxon>
        <taxon>Metazoa</taxon>
        <taxon>Chordata</taxon>
        <taxon>Craniata</taxon>
        <taxon>Vertebrata</taxon>
        <taxon>Euteleostomi</taxon>
        <taxon>Actinopterygii</taxon>
        <taxon>Neopterygii</taxon>
        <taxon>Teleostei</taxon>
        <taxon>Neoteleostei</taxon>
        <taxon>Acanthomorphata</taxon>
        <taxon>Zeiogadaria</taxon>
        <taxon>Gadariae</taxon>
        <taxon>Gadiformes</taxon>
        <taxon>Gadoidei</taxon>
        <taxon>Merlucciidae</taxon>
        <taxon>Merluccius</taxon>
    </lineage>
</organism>
<dbReference type="SMART" id="SM00692">
    <property type="entry name" value="DM3"/>
    <property type="match status" value="1"/>
</dbReference>
<protein>
    <submittedName>
        <fullName evidence="8">THAP domain-containing protein 4</fullName>
    </submittedName>
</protein>
<dbReference type="InterPro" id="IPR049012">
    <property type="entry name" value="Mutator_transp_dom"/>
</dbReference>
<keyword evidence="2 5" id="KW-0863">Zinc-finger</keyword>
<dbReference type="SMART" id="SM00980">
    <property type="entry name" value="THAP"/>
    <property type="match status" value="1"/>
</dbReference>
<dbReference type="AlphaFoldDB" id="A0AA47MJ21"/>
<evidence type="ECO:0000256" key="6">
    <source>
        <dbReference type="SAM" id="MobiDB-lite"/>
    </source>
</evidence>
<keyword evidence="9" id="KW-1185">Reference proteome</keyword>
<evidence type="ECO:0000313" key="8">
    <source>
        <dbReference type="EMBL" id="KAK0141194.1"/>
    </source>
</evidence>
<dbReference type="Pfam" id="PF20700">
    <property type="entry name" value="Mutator"/>
    <property type="match status" value="1"/>
</dbReference>
<comment type="caution">
    <text evidence="8">The sequence shown here is derived from an EMBL/GenBank/DDBJ whole genome shotgun (WGS) entry which is preliminary data.</text>
</comment>
<feature type="compositionally biased region" description="Basic and acidic residues" evidence="6">
    <location>
        <begin position="646"/>
        <end position="662"/>
    </location>
</feature>
<accession>A0AA47MJ21</accession>
<evidence type="ECO:0000256" key="2">
    <source>
        <dbReference type="ARBA" id="ARBA00022771"/>
    </source>
</evidence>
<evidence type="ECO:0000259" key="7">
    <source>
        <dbReference type="PROSITE" id="PS50950"/>
    </source>
</evidence>
<dbReference type="PANTHER" id="PTHR31751:SF42">
    <property type="entry name" value="PROTEIN CBG10204"/>
    <property type="match status" value="1"/>
</dbReference>
<name>A0AA47MJ21_MERPO</name>
<reference evidence="8" key="1">
    <citation type="journal article" date="2023" name="Front. Mar. Sci.">
        <title>A new Merluccius polli reference genome to investigate the effects of global change in West African waters.</title>
        <authorList>
            <person name="Mateo J.L."/>
            <person name="Blanco-Fernandez C."/>
            <person name="Garcia-Vazquez E."/>
            <person name="Machado-Schiaffino G."/>
        </authorList>
    </citation>
    <scope>NUCLEOTIDE SEQUENCE</scope>
    <source>
        <strain evidence="8">C29</strain>
        <tissue evidence="8">Fin</tissue>
    </source>
</reference>
<dbReference type="PROSITE" id="PS50950">
    <property type="entry name" value="ZF_THAP"/>
    <property type="match status" value="1"/>
</dbReference>
<evidence type="ECO:0000313" key="9">
    <source>
        <dbReference type="Proteomes" id="UP001174136"/>
    </source>
</evidence>
<sequence>MVIHCAFKKCTNKSYKWALQSFHKFLLRDPERTQLWLLASGLDINTPAETLHKLRLCSDHFRPDDFAKRTLKGNKSLTTIAVPSIFPGAPTATYEQETHSAASGQPKEIQLPSAQEEKTLAEDDNPLDQSMSSFEASSCHPVDRSFDPLSSTASSSSSDIPSAVGAKNWSEKKWIVNESNLMQIFTTCHQCGVFIEEEDKKVTTSGTRIHIKWSCMNGHSGEWESCPQLRGMPENNLLVASAILFTGSTYTEIFDWAELLNLQIPKKTTFYSLQSTYLIPVIEYAYCDHHEDIMRNLQLQTVGGGISICGDGRFDSPGFSAKYTTYSFMSDETKEIIMVDLIQVTEATSSPAMETLGFRRGLDRLLQAGVGVDVITTDRSPSIRKLMRETYSDIQHQFDPWHVAKGLKKKLTAAANTTKNNELQPWLKAITNHLWWSCQSCGGDAEASSLDELKRRWTSILHHICGIHRWEEDGQERTCYHQDLTEEQQRRKKWLQTDSAAFKTLSDHVLNKTLLKDLNHMTFFKHTGALELYHSSMLKYTEKRLHFVYSSMKARTLLSVMDHNENVGRQQATTTDGTLRYDLVFPKQTKRWVARKRYEPTRQTFRKDLVERVLERRQDPTVKFADPKFYIQKPPTISDNIATTPRPDKEQSIAEHVSRFKT</sequence>
<evidence type="ECO:0000256" key="1">
    <source>
        <dbReference type="ARBA" id="ARBA00022723"/>
    </source>
</evidence>
<dbReference type="GO" id="GO:0003677">
    <property type="term" value="F:DNA binding"/>
    <property type="evidence" value="ECO:0007669"/>
    <property type="project" value="UniProtKB-UniRule"/>
</dbReference>
<evidence type="ECO:0000256" key="4">
    <source>
        <dbReference type="ARBA" id="ARBA00023125"/>
    </source>
</evidence>
<dbReference type="EMBL" id="JAOPHQ010003980">
    <property type="protein sequence ID" value="KAK0141194.1"/>
    <property type="molecule type" value="Genomic_DNA"/>
</dbReference>
<dbReference type="PANTHER" id="PTHR31751">
    <property type="entry name" value="SI:CH211-108C17.2-RELATED-RELATED"/>
    <property type="match status" value="1"/>
</dbReference>
<proteinExistence type="predicted"/>
<keyword evidence="4 5" id="KW-0238">DNA-binding</keyword>
<gene>
    <name evidence="8" type="primary">THAP4_2</name>
    <name evidence="8" type="ORF">N1851_021787</name>
</gene>
<feature type="region of interest" description="Disordered" evidence="6">
    <location>
        <begin position="635"/>
        <end position="662"/>
    </location>
</feature>
<dbReference type="Proteomes" id="UP001174136">
    <property type="component" value="Unassembled WGS sequence"/>
</dbReference>
<evidence type="ECO:0000256" key="3">
    <source>
        <dbReference type="ARBA" id="ARBA00022833"/>
    </source>
</evidence>